<dbReference type="EMBL" id="JAFEUM010000008">
    <property type="protein sequence ID" value="MBM7038072.1"/>
    <property type="molecule type" value="Genomic_DNA"/>
</dbReference>
<gene>
    <name evidence="2" type="ORF">JQC93_16895</name>
</gene>
<sequence>MPLFTYTDDQALGKVASVDTTTVIVEVEDSELLKRLQVNRLAVLQSAKPGQHLIGLISQVTRKKLFELEEGDEEGTNEQNLCKVALIGTMLDRDGSRRDVFRRTLESVPEIDANCFALEGGELTGFMRVLSNAAADGNSLTLGKYTLDDNAIAYLNGNKFFQRHAFIGGSTGSGKSWTTAKIIEQMASLESSNAIVFDLHGEYAPLQHKGLKHYKVAGPGEIETGRTIVDGAIYLPYWLLSYEALVSLFVDRSDQNAPNQAMIMSREVNAAKQQYLEAGEYTGILDCFTVDSPVPFDIDVLLNRLNEINSEMVPGANGKPKQGEFYGKLSRLIARLENKVTDRRLGFLFQGGEDTLEFDWLGHLTDALLGSTEENGQGGIKIIDFSEVPSDILPLMVSMVARLAFSIQQWTSSEERHPVALLCDEAHLYMPQRNTAGAADDISIEIFERIAKEGRKYGVSLVVISQRPSEVNKTMLSQCSNFVSMRLTNADDQAVVRRLLPDSLGGFSDVLPTLDTGEALVVGDASLLPSRIRIDEPTHKPNSGTVDFWDEWQQHATHGRIAKAIQNWRKQNIQ</sequence>
<protein>
    <submittedName>
        <fullName evidence="2">ATP-binding protein</fullName>
    </submittedName>
</protein>
<dbReference type="InterPro" id="IPR027417">
    <property type="entry name" value="P-loop_NTPase"/>
</dbReference>
<dbReference type="GO" id="GO:0005524">
    <property type="term" value="F:ATP binding"/>
    <property type="evidence" value="ECO:0007669"/>
    <property type="project" value="UniProtKB-KW"/>
</dbReference>
<name>A0ABS2HPN5_9VIBR</name>
<dbReference type="InterPro" id="IPR008571">
    <property type="entry name" value="HerA-like"/>
</dbReference>
<dbReference type="Gene3D" id="3.40.50.300">
    <property type="entry name" value="P-loop containing nucleotide triphosphate hydrolases"/>
    <property type="match status" value="2"/>
</dbReference>
<organism evidence="2 3">
    <name type="scientific">Vibrio ulleungensis</name>
    <dbReference type="NCBI Taxonomy" id="2807619"/>
    <lineage>
        <taxon>Bacteria</taxon>
        <taxon>Pseudomonadati</taxon>
        <taxon>Pseudomonadota</taxon>
        <taxon>Gammaproteobacteria</taxon>
        <taxon>Vibrionales</taxon>
        <taxon>Vibrionaceae</taxon>
        <taxon>Vibrio</taxon>
    </lineage>
</organism>
<dbReference type="PANTHER" id="PTHR42957">
    <property type="entry name" value="HELICASE MJ1565-RELATED"/>
    <property type="match status" value="1"/>
</dbReference>
<proteinExistence type="predicted"/>
<dbReference type="Proteomes" id="UP000809621">
    <property type="component" value="Unassembled WGS sequence"/>
</dbReference>
<evidence type="ECO:0000259" key="1">
    <source>
        <dbReference type="Pfam" id="PF01935"/>
    </source>
</evidence>
<dbReference type="PANTHER" id="PTHR42957:SF1">
    <property type="entry name" value="HELICASE MJ1565-RELATED"/>
    <property type="match status" value="1"/>
</dbReference>
<reference evidence="2 3" key="1">
    <citation type="submission" date="2021-02" db="EMBL/GenBank/DDBJ databases">
        <authorList>
            <person name="Park J.-S."/>
        </authorList>
    </citation>
    <scope>NUCLEOTIDE SEQUENCE [LARGE SCALE GENOMIC DNA]</scope>
    <source>
        <strain evidence="2 3">188UL20-2</strain>
    </source>
</reference>
<dbReference type="InterPro" id="IPR002789">
    <property type="entry name" value="HerA_central"/>
</dbReference>
<evidence type="ECO:0000313" key="2">
    <source>
        <dbReference type="EMBL" id="MBM7038072.1"/>
    </source>
</evidence>
<keyword evidence="2" id="KW-0067">ATP-binding</keyword>
<dbReference type="CDD" id="cd01127">
    <property type="entry name" value="TrwB_TraG_TraD_VirD4"/>
    <property type="match status" value="1"/>
</dbReference>
<accession>A0ABS2HPN5</accession>
<feature type="domain" description="Helicase HerA central" evidence="1">
    <location>
        <begin position="142"/>
        <end position="402"/>
    </location>
</feature>
<dbReference type="SUPFAM" id="SSF52540">
    <property type="entry name" value="P-loop containing nucleoside triphosphate hydrolases"/>
    <property type="match status" value="1"/>
</dbReference>
<dbReference type="Pfam" id="PF01935">
    <property type="entry name" value="DUF87"/>
    <property type="match status" value="1"/>
</dbReference>
<keyword evidence="2" id="KW-0547">Nucleotide-binding</keyword>
<evidence type="ECO:0000313" key="3">
    <source>
        <dbReference type="Proteomes" id="UP000809621"/>
    </source>
</evidence>
<keyword evidence="3" id="KW-1185">Reference proteome</keyword>
<comment type="caution">
    <text evidence="2">The sequence shown here is derived from an EMBL/GenBank/DDBJ whole genome shotgun (WGS) entry which is preliminary data.</text>
</comment>